<evidence type="ECO:0000313" key="2">
    <source>
        <dbReference type="Proteomes" id="UP000075502"/>
    </source>
</evidence>
<protein>
    <submittedName>
        <fullName evidence="1">Uncharacterized protein</fullName>
    </submittedName>
</protein>
<dbReference type="EMBL" id="JEME01000030">
    <property type="protein sequence ID" value="KYG11407.1"/>
    <property type="molecule type" value="Genomic_DNA"/>
</dbReference>
<reference evidence="1 2" key="1">
    <citation type="submission" date="2014-02" db="EMBL/GenBank/DDBJ databases">
        <title>The small core and large imbalanced accessory genome model reveals a collaborative survival strategy of Sorangium cellulosum strains in nature.</title>
        <authorList>
            <person name="Han K."/>
            <person name="Peng R."/>
            <person name="Blom J."/>
            <person name="Li Y.-Z."/>
        </authorList>
    </citation>
    <scope>NUCLEOTIDE SEQUENCE [LARGE SCALE GENOMIC DNA]</scope>
    <source>
        <strain evidence="1 2">So0007-03</strain>
    </source>
</reference>
<dbReference type="Proteomes" id="UP000075502">
    <property type="component" value="Unassembled WGS sequence"/>
</dbReference>
<gene>
    <name evidence="1" type="ORF">BE21_57495</name>
</gene>
<evidence type="ECO:0000313" key="1">
    <source>
        <dbReference type="EMBL" id="KYG11407.1"/>
    </source>
</evidence>
<proteinExistence type="predicted"/>
<dbReference type="AlphaFoldDB" id="A0A150U3I8"/>
<organism evidence="1 2">
    <name type="scientific">Sorangium cellulosum</name>
    <name type="common">Polyangium cellulosum</name>
    <dbReference type="NCBI Taxonomy" id="56"/>
    <lineage>
        <taxon>Bacteria</taxon>
        <taxon>Pseudomonadati</taxon>
        <taxon>Myxococcota</taxon>
        <taxon>Polyangia</taxon>
        <taxon>Polyangiales</taxon>
        <taxon>Polyangiaceae</taxon>
        <taxon>Sorangium</taxon>
    </lineage>
</organism>
<accession>A0A150U3I8</accession>
<name>A0A150U3I8_SORCE</name>
<comment type="caution">
    <text evidence="1">The sequence shown here is derived from an EMBL/GenBank/DDBJ whole genome shotgun (WGS) entry which is preliminary data.</text>
</comment>
<sequence length="221" mass="23231">MFQVAGQDVSLATLTIPAVRFWHLRAAFASGKAPAEGAMVTATFGDLTATGTVTASYVDADVGTCQIVGGYGGWSKVVRARPYHSLSGVTLAEVASDLATDAGERLEILEGGDAALGYSWSRMANVASHELDALAVRWWLGLDSVTRIGSRPTVQRSGLKLSVVDYDHAHRLATLQEADDKLASLVPGSRISAEGMPVGTVRATVIRVSGTDAVVDVEFAR</sequence>